<dbReference type="EMBL" id="LIAE01010466">
    <property type="protein sequence ID" value="PAV60489.1"/>
    <property type="molecule type" value="Genomic_DNA"/>
</dbReference>
<feature type="signal peptide" evidence="1">
    <location>
        <begin position="1"/>
        <end position="21"/>
    </location>
</feature>
<protein>
    <submittedName>
        <fullName evidence="2">Uncharacterized protein</fullName>
    </submittedName>
</protein>
<keyword evidence="3" id="KW-1185">Reference proteome</keyword>
<keyword evidence="1" id="KW-0732">Signal</keyword>
<proteinExistence type="predicted"/>
<evidence type="ECO:0000313" key="3">
    <source>
        <dbReference type="Proteomes" id="UP000218231"/>
    </source>
</evidence>
<dbReference type="Proteomes" id="UP000218231">
    <property type="component" value="Unassembled WGS sequence"/>
</dbReference>
<sequence length="197" mass="23044">MKNIRLFTILCTVLLFMYTEAKKQDAKKQFQLLRPHLKYMRRLYNPATGKHRIHIDREIIHSYELQGFKLEEGFENGRVIPWDTYQANYKKFKQICPPLITVYSVEHPVAGNQILSFTDIGQSLKANGFLPSKKPIGACTWKRACGATKPLYRLNQKSLLGFGDYFYTVDKNEVRHNNRNNPLYKDSAKDNTVCYTW</sequence>
<dbReference type="AlphaFoldDB" id="A0A2A2JFZ5"/>
<reference evidence="2 3" key="1">
    <citation type="journal article" date="2017" name="Curr. Biol.">
        <title>Genome architecture and evolution of a unichromosomal asexual nematode.</title>
        <authorList>
            <person name="Fradin H."/>
            <person name="Zegar C."/>
            <person name="Gutwein M."/>
            <person name="Lucas J."/>
            <person name="Kovtun M."/>
            <person name="Corcoran D."/>
            <person name="Baugh L.R."/>
            <person name="Kiontke K."/>
            <person name="Gunsalus K."/>
            <person name="Fitch D.H."/>
            <person name="Piano F."/>
        </authorList>
    </citation>
    <scope>NUCLEOTIDE SEQUENCE [LARGE SCALE GENOMIC DNA]</scope>
    <source>
        <strain evidence="2">PF1309</strain>
    </source>
</reference>
<evidence type="ECO:0000256" key="1">
    <source>
        <dbReference type="SAM" id="SignalP"/>
    </source>
</evidence>
<accession>A0A2A2JFZ5</accession>
<evidence type="ECO:0000313" key="2">
    <source>
        <dbReference type="EMBL" id="PAV60489.1"/>
    </source>
</evidence>
<gene>
    <name evidence="2" type="ORF">WR25_10614</name>
</gene>
<comment type="caution">
    <text evidence="2">The sequence shown here is derived from an EMBL/GenBank/DDBJ whole genome shotgun (WGS) entry which is preliminary data.</text>
</comment>
<organism evidence="2 3">
    <name type="scientific">Diploscapter pachys</name>
    <dbReference type="NCBI Taxonomy" id="2018661"/>
    <lineage>
        <taxon>Eukaryota</taxon>
        <taxon>Metazoa</taxon>
        <taxon>Ecdysozoa</taxon>
        <taxon>Nematoda</taxon>
        <taxon>Chromadorea</taxon>
        <taxon>Rhabditida</taxon>
        <taxon>Rhabditina</taxon>
        <taxon>Rhabditomorpha</taxon>
        <taxon>Rhabditoidea</taxon>
        <taxon>Rhabditidae</taxon>
        <taxon>Diploscapter</taxon>
    </lineage>
</organism>
<name>A0A2A2JFZ5_9BILA</name>
<feature type="chain" id="PRO_5013081661" evidence="1">
    <location>
        <begin position="22"/>
        <end position="197"/>
    </location>
</feature>